<dbReference type="InterPro" id="IPR001365">
    <property type="entry name" value="A_deaminase_dom"/>
</dbReference>
<dbReference type="Gene3D" id="3.20.20.140">
    <property type="entry name" value="Metal-dependent hydrolases"/>
    <property type="match status" value="1"/>
</dbReference>
<dbReference type="EMBL" id="AMQN01005158">
    <property type="status" value="NOT_ANNOTATED_CDS"/>
    <property type="molecule type" value="Genomic_DNA"/>
</dbReference>
<dbReference type="InterPro" id="IPR032466">
    <property type="entry name" value="Metal_Hydrolase"/>
</dbReference>
<keyword evidence="12" id="KW-1185">Reference proteome</keyword>
<feature type="domain" description="Adenosine deaminase" evidence="9">
    <location>
        <begin position="19"/>
        <end position="342"/>
    </location>
</feature>
<comment type="catalytic activity">
    <reaction evidence="8">
        <text>N(6)-methyl-AMP + H2O + H(+) = IMP + methylamine</text>
        <dbReference type="Rhea" id="RHEA:16001"/>
        <dbReference type="ChEBI" id="CHEBI:15377"/>
        <dbReference type="ChEBI" id="CHEBI:15378"/>
        <dbReference type="ChEBI" id="CHEBI:58053"/>
        <dbReference type="ChEBI" id="CHEBI:59338"/>
        <dbReference type="ChEBI" id="CHEBI:144842"/>
    </reaction>
    <physiologicalReaction direction="left-to-right" evidence="8">
        <dbReference type="Rhea" id="RHEA:16002"/>
    </physiologicalReaction>
</comment>
<comment type="similarity">
    <text evidence="2">Belongs to the metallo-dependent hydrolases superfamily. Adenosine and AMP deaminases family.</text>
</comment>
<evidence type="ECO:0000256" key="7">
    <source>
        <dbReference type="ARBA" id="ARBA00023080"/>
    </source>
</evidence>
<keyword evidence="4" id="KW-0479">Metal-binding</keyword>
<reference evidence="12" key="1">
    <citation type="submission" date="2012-12" db="EMBL/GenBank/DDBJ databases">
        <authorList>
            <person name="Hellsten U."/>
            <person name="Grimwood J."/>
            <person name="Chapman J.A."/>
            <person name="Shapiro H."/>
            <person name="Aerts A."/>
            <person name="Otillar R.P."/>
            <person name="Terry A.Y."/>
            <person name="Boore J.L."/>
            <person name="Simakov O."/>
            <person name="Marletaz F."/>
            <person name="Cho S.-J."/>
            <person name="Edsinger-Gonzales E."/>
            <person name="Havlak P."/>
            <person name="Kuo D.-H."/>
            <person name="Larsson T."/>
            <person name="Lv J."/>
            <person name="Arendt D."/>
            <person name="Savage R."/>
            <person name="Osoegawa K."/>
            <person name="de Jong P."/>
            <person name="Lindberg D.R."/>
            <person name="Seaver E.C."/>
            <person name="Weisblat D.A."/>
            <person name="Putnam N.H."/>
            <person name="Grigoriev I.V."/>
            <person name="Rokhsar D.S."/>
        </authorList>
    </citation>
    <scope>NUCLEOTIDE SEQUENCE</scope>
    <source>
        <strain evidence="12">I ESC-2004</strain>
    </source>
</reference>
<evidence type="ECO:0000256" key="8">
    <source>
        <dbReference type="ARBA" id="ARBA00048787"/>
    </source>
</evidence>
<evidence type="ECO:0000313" key="11">
    <source>
        <dbReference type="EnsemblMetazoa" id="CapteP219075"/>
    </source>
</evidence>
<dbReference type="GO" id="GO:0046872">
    <property type="term" value="F:metal ion binding"/>
    <property type="evidence" value="ECO:0007669"/>
    <property type="project" value="UniProtKB-KW"/>
</dbReference>
<dbReference type="EnsemblMetazoa" id="CapteT219075">
    <property type="protein sequence ID" value="CapteP219075"/>
    <property type="gene ID" value="CapteG219075"/>
</dbReference>
<dbReference type="FunFam" id="3.20.20.140:FF:000033">
    <property type="entry name" value="Adenosine deaminase-like protein"/>
    <property type="match status" value="1"/>
</dbReference>
<dbReference type="PANTHER" id="PTHR11409">
    <property type="entry name" value="ADENOSINE DEAMINASE"/>
    <property type="match status" value="1"/>
</dbReference>
<dbReference type="STRING" id="283909.R7V3B8"/>
<proteinExistence type="inferred from homology"/>
<sequence length="354" mass="39919">MASLHDEESRQRRFIEKLPKVELHAHLNGSISQQTIQRLIVLRRQRDPSWNSSCENATLESRSKTLADCFAVFSLLHDLVDNEEAASIVTNDVIREFAQDDNVKYIELRTTPRAMPATGMTKESYVRAVLSAMRKSEEDITVRLLLAIDRRTSIEDAADTLEMADRLRKETNGLVIGLDLSGDPTKPAEKFIPILKEAKKRGLKLALHIAEVNNMTDESRALLSVPPDRIGHGVFLHPDHGGNAQLLRLTHGPKIPIEICLTSNVTSGTVKVIQDHCFSQWRLIGHPCILCTDDKGVFSTSLNEEYILAAKEFHLSFEELWDLSLQSIDSIFESKEFKTELKAKFLSAKERCFS</sequence>
<dbReference type="Pfam" id="PF00962">
    <property type="entry name" value="A_deaminase"/>
    <property type="match status" value="1"/>
</dbReference>
<dbReference type="HOGENOM" id="CLU_039228_3_0_1"/>
<evidence type="ECO:0000256" key="5">
    <source>
        <dbReference type="ARBA" id="ARBA00022801"/>
    </source>
</evidence>
<reference evidence="10 12" key="2">
    <citation type="journal article" date="2013" name="Nature">
        <title>Insights into bilaterian evolution from three spiralian genomes.</title>
        <authorList>
            <person name="Simakov O."/>
            <person name="Marletaz F."/>
            <person name="Cho S.J."/>
            <person name="Edsinger-Gonzales E."/>
            <person name="Havlak P."/>
            <person name="Hellsten U."/>
            <person name="Kuo D.H."/>
            <person name="Larsson T."/>
            <person name="Lv J."/>
            <person name="Arendt D."/>
            <person name="Savage R."/>
            <person name="Osoegawa K."/>
            <person name="de Jong P."/>
            <person name="Grimwood J."/>
            <person name="Chapman J.A."/>
            <person name="Shapiro H."/>
            <person name="Aerts A."/>
            <person name="Otillar R.P."/>
            <person name="Terry A.Y."/>
            <person name="Boore J.L."/>
            <person name="Grigoriev I.V."/>
            <person name="Lindberg D.R."/>
            <person name="Seaver E.C."/>
            <person name="Weisblat D.A."/>
            <person name="Putnam N.H."/>
            <person name="Rokhsar D.S."/>
        </authorList>
    </citation>
    <scope>NUCLEOTIDE SEQUENCE</scope>
    <source>
        <strain evidence="10 12">I ESC-2004</strain>
    </source>
</reference>
<gene>
    <name evidence="10" type="ORF">CAPTEDRAFT_219075</name>
</gene>
<dbReference type="Proteomes" id="UP000014760">
    <property type="component" value="Unassembled WGS sequence"/>
</dbReference>
<evidence type="ECO:0000256" key="2">
    <source>
        <dbReference type="ARBA" id="ARBA00006676"/>
    </source>
</evidence>
<reference evidence="11" key="3">
    <citation type="submission" date="2015-06" db="UniProtKB">
        <authorList>
            <consortium name="EnsemblMetazoa"/>
        </authorList>
    </citation>
    <scope>IDENTIFICATION</scope>
</reference>
<name>R7V3B8_CAPTE</name>
<keyword evidence="7" id="KW-0546">Nucleotide metabolism</keyword>
<organism evidence="10">
    <name type="scientific">Capitella teleta</name>
    <name type="common">Polychaete worm</name>
    <dbReference type="NCBI Taxonomy" id="283909"/>
    <lineage>
        <taxon>Eukaryota</taxon>
        <taxon>Metazoa</taxon>
        <taxon>Spiralia</taxon>
        <taxon>Lophotrochozoa</taxon>
        <taxon>Annelida</taxon>
        <taxon>Polychaeta</taxon>
        <taxon>Sedentaria</taxon>
        <taxon>Scolecida</taxon>
        <taxon>Capitellidae</taxon>
        <taxon>Capitella</taxon>
    </lineage>
</organism>
<keyword evidence="6" id="KW-0862">Zinc</keyword>
<dbReference type="FunCoup" id="R7V3B8">
    <property type="interactions" value="1146"/>
</dbReference>
<dbReference type="GO" id="GO:0046103">
    <property type="term" value="P:inosine biosynthetic process"/>
    <property type="evidence" value="ECO:0007669"/>
    <property type="project" value="TreeGrafter"/>
</dbReference>
<keyword evidence="5" id="KW-0378">Hydrolase</keyword>
<dbReference type="OMA" id="RPQFKPY"/>
<evidence type="ECO:0000259" key="9">
    <source>
        <dbReference type="Pfam" id="PF00962"/>
    </source>
</evidence>
<dbReference type="InterPro" id="IPR006330">
    <property type="entry name" value="Ado/ade_deaminase"/>
</dbReference>
<dbReference type="SUPFAM" id="SSF51556">
    <property type="entry name" value="Metallo-dependent hydrolases"/>
    <property type="match status" value="1"/>
</dbReference>
<dbReference type="PANTHER" id="PTHR11409:SF42">
    <property type="entry name" value="ADENOSINE DEAMINASE-LIKE PROTEIN"/>
    <property type="match status" value="1"/>
</dbReference>
<evidence type="ECO:0000256" key="4">
    <source>
        <dbReference type="ARBA" id="ARBA00022723"/>
    </source>
</evidence>
<comment type="cofactor">
    <cofactor evidence="1">
        <name>Zn(2+)</name>
        <dbReference type="ChEBI" id="CHEBI:29105"/>
    </cofactor>
</comment>
<dbReference type="GO" id="GO:0004000">
    <property type="term" value="F:adenosine deaminase activity"/>
    <property type="evidence" value="ECO:0007669"/>
    <property type="project" value="TreeGrafter"/>
</dbReference>
<dbReference type="AlphaFoldDB" id="R7V3B8"/>
<comment type="subunit">
    <text evidence="3">Monomer.</text>
</comment>
<accession>R7V3B8</accession>
<dbReference type="OrthoDB" id="272271at2759"/>
<evidence type="ECO:0000256" key="3">
    <source>
        <dbReference type="ARBA" id="ARBA00011245"/>
    </source>
</evidence>
<dbReference type="GO" id="GO:0006154">
    <property type="term" value="P:adenosine catabolic process"/>
    <property type="evidence" value="ECO:0007669"/>
    <property type="project" value="TreeGrafter"/>
</dbReference>
<dbReference type="GO" id="GO:0009117">
    <property type="term" value="P:nucleotide metabolic process"/>
    <property type="evidence" value="ECO:0007669"/>
    <property type="project" value="UniProtKB-KW"/>
</dbReference>
<evidence type="ECO:0000313" key="10">
    <source>
        <dbReference type="EMBL" id="ELU13338.1"/>
    </source>
</evidence>
<protein>
    <recommendedName>
        <fullName evidence="9">Adenosine deaminase domain-containing protein</fullName>
    </recommendedName>
</protein>
<dbReference type="CDD" id="cd00443">
    <property type="entry name" value="ADA_AMPD"/>
    <property type="match status" value="1"/>
</dbReference>
<dbReference type="EMBL" id="KB295285">
    <property type="protein sequence ID" value="ELU13338.1"/>
    <property type="molecule type" value="Genomic_DNA"/>
</dbReference>
<evidence type="ECO:0000256" key="1">
    <source>
        <dbReference type="ARBA" id="ARBA00001947"/>
    </source>
</evidence>
<evidence type="ECO:0000256" key="6">
    <source>
        <dbReference type="ARBA" id="ARBA00022833"/>
    </source>
</evidence>
<evidence type="ECO:0000313" key="12">
    <source>
        <dbReference type="Proteomes" id="UP000014760"/>
    </source>
</evidence>